<keyword evidence="2" id="KW-1003">Cell membrane</keyword>
<name>A0A917K7N3_9PSEU</name>
<dbReference type="GO" id="GO:0005886">
    <property type="term" value="C:plasma membrane"/>
    <property type="evidence" value="ECO:0007669"/>
    <property type="project" value="UniProtKB-SubCell"/>
</dbReference>
<evidence type="ECO:0000259" key="7">
    <source>
        <dbReference type="Pfam" id="PF02656"/>
    </source>
</evidence>
<reference evidence="9 10" key="1">
    <citation type="journal article" date="2014" name="Int. J. Syst. Evol. Microbiol.">
        <title>Complete genome sequence of Corynebacterium casei LMG S-19264T (=DSM 44701T), isolated from a smear-ripened cheese.</title>
        <authorList>
            <consortium name="US DOE Joint Genome Institute (JGI-PGF)"/>
            <person name="Walter F."/>
            <person name="Albersmeier A."/>
            <person name="Kalinowski J."/>
            <person name="Ruckert C."/>
        </authorList>
    </citation>
    <scope>NUCLEOTIDE SEQUENCE [LARGE SCALE GENOMIC DNA]</scope>
    <source>
        <strain evidence="9 10">CGMCC 4.7206</strain>
    </source>
</reference>
<dbReference type="InterPro" id="IPR052053">
    <property type="entry name" value="IM_YidH-like"/>
</dbReference>
<reference evidence="9" key="3">
    <citation type="submission" date="2020-09" db="EMBL/GenBank/DDBJ databases">
        <authorList>
            <person name="Sun Q."/>
            <person name="Zhou Y."/>
        </authorList>
    </citation>
    <scope>NUCLEOTIDE SEQUENCE</scope>
    <source>
        <strain evidence="9">CGMCC 4.7206</strain>
    </source>
</reference>
<keyword evidence="5 6" id="KW-0472">Membrane</keyword>
<dbReference type="Pfam" id="PF02656">
    <property type="entry name" value="DUF202"/>
    <property type="match status" value="1"/>
</dbReference>
<dbReference type="PANTHER" id="PTHR34187:SF2">
    <property type="entry name" value="DUF202 DOMAIN-CONTAINING PROTEIN"/>
    <property type="match status" value="1"/>
</dbReference>
<organism evidence="9 10">
    <name type="scientific">Saccharopolyspora thermophila</name>
    <dbReference type="NCBI Taxonomy" id="89367"/>
    <lineage>
        <taxon>Bacteria</taxon>
        <taxon>Bacillati</taxon>
        <taxon>Actinomycetota</taxon>
        <taxon>Actinomycetes</taxon>
        <taxon>Pseudonocardiales</taxon>
        <taxon>Pseudonocardiaceae</taxon>
        <taxon>Saccharopolyspora</taxon>
    </lineage>
</organism>
<feature type="domain" description="DUF202" evidence="7">
    <location>
        <begin position="32"/>
        <end position="100"/>
    </location>
</feature>
<evidence type="ECO:0000256" key="2">
    <source>
        <dbReference type="ARBA" id="ARBA00022475"/>
    </source>
</evidence>
<feature type="transmembrane region" description="Helical" evidence="6">
    <location>
        <begin position="116"/>
        <end position="135"/>
    </location>
</feature>
<evidence type="ECO:0000256" key="4">
    <source>
        <dbReference type="ARBA" id="ARBA00022989"/>
    </source>
</evidence>
<comment type="caution">
    <text evidence="9">The sequence shown here is derived from an EMBL/GenBank/DDBJ whole genome shotgun (WGS) entry which is preliminary data.</text>
</comment>
<accession>A0A917K7N3</accession>
<dbReference type="PANTHER" id="PTHR34187">
    <property type="entry name" value="FGR18P"/>
    <property type="match status" value="1"/>
</dbReference>
<evidence type="ECO:0000256" key="5">
    <source>
        <dbReference type="ARBA" id="ARBA00023136"/>
    </source>
</evidence>
<evidence type="ECO:0000256" key="1">
    <source>
        <dbReference type="ARBA" id="ARBA00004651"/>
    </source>
</evidence>
<dbReference type="EMBL" id="BAAAHC010000007">
    <property type="protein sequence ID" value="GAA0516395.1"/>
    <property type="molecule type" value="Genomic_DNA"/>
</dbReference>
<evidence type="ECO:0000313" key="11">
    <source>
        <dbReference type="Proteomes" id="UP001500220"/>
    </source>
</evidence>
<reference evidence="8" key="4">
    <citation type="submission" date="2023-12" db="EMBL/GenBank/DDBJ databases">
        <authorList>
            <person name="Sun Q."/>
            <person name="Inoue M."/>
        </authorList>
    </citation>
    <scope>NUCLEOTIDE SEQUENCE</scope>
    <source>
        <strain evidence="8">JCM 10664</strain>
    </source>
</reference>
<dbReference type="Proteomes" id="UP001500220">
    <property type="component" value="Unassembled WGS sequence"/>
</dbReference>
<evidence type="ECO:0000256" key="3">
    <source>
        <dbReference type="ARBA" id="ARBA00022692"/>
    </source>
</evidence>
<dbReference type="InterPro" id="IPR003807">
    <property type="entry name" value="DUF202"/>
</dbReference>
<proteinExistence type="predicted"/>
<gene>
    <name evidence="8" type="ORF">GCM10009545_18120</name>
    <name evidence="9" type="ORF">GCM10011581_46300</name>
</gene>
<keyword evidence="11" id="KW-1185">Reference proteome</keyword>
<keyword evidence="3 6" id="KW-0812">Transmembrane</keyword>
<evidence type="ECO:0000313" key="8">
    <source>
        <dbReference type="EMBL" id="GAA0516395.1"/>
    </source>
</evidence>
<feature type="transmembrane region" description="Helical" evidence="6">
    <location>
        <begin position="41"/>
        <end position="61"/>
    </location>
</feature>
<dbReference type="Proteomes" id="UP000597989">
    <property type="component" value="Unassembled WGS sequence"/>
</dbReference>
<dbReference type="EMBL" id="BMMT01000022">
    <property type="protein sequence ID" value="GGJ04028.1"/>
    <property type="molecule type" value="Genomic_DNA"/>
</dbReference>
<keyword evidence="4 6" id="KW-1133">Transmembrane helix</keyword>
<evidence type="ECO:0000313" key="10">
    <source>
        <dbReference type="Proteomes" id="UP000597989"/>
    </source>
</evidence>
<protein>
    <submittedName>
        <fullName evidence="8">DUF202 domain-containing protein</fullName>
    </submittedName>
    <submittedName>
        <fullName evidence="9">Membrane protein</fullName>
    </submittedName>
</protein>
<feature type="transmembrane region" description="Helical" evidence="6">
    <location>
        <begin position="73"/>
        <end position="96"/>
    </location>
</feature>
<dbReference type="AlphaFoldDB" id="A0A917K7N3"/>
<evidence type="ECO:0000313" key="9">
    <source>
        <dbReference type="EMBL" id="GGJ04028.1"/>
    </source>
</evidence>
<comment type="subcellular location">
    <subcellularLocation>
        <location evidence="1">Cell membrane</location>
        <topology evidence="1">Multi-pass membrane protein</topology>
    </subcellularLocation>
</comment>
<evidence type="ECO:0000256" key="6">
    <source>
        <dbReference type="SAM" id="Phobius"/>
    </source>
</evidence>
<reference evidence="8 11" key="2">
    <citation type="journal article" date="2019" name="Int. J. Syst. Evol. Microbiol.">
        <title>The Global Catalogue of Microorganisms (GCM) 10K type strain sequencing project: providing services to taxonomists for standard genome sequencing and annotation.</title>
        <authorList>
            <consortium name="The Broad Institute Genomics Platform"/>
            <consortium name="The Broad Institute Genome Sequencing Center for Infectious Disease"/>
            <person name="Wu L."/>
            <person name="Ma J."/>
        </authorList>
    </citation>
    <scope>NUCLEOTIDE SEQUENCE [LARGE SCALE GENOMIC DNA]</scope>
    <source>
        <strain evidence="8 11">JCM 10664</strain>
    </source>
</reference>
<sequence>MWAGYREAMARDDEDSRWPRRLYQDGAEPDPRFTLANERTFLAWIRTALALMAGGVGIEALNAVSGHPDPLRTALAVLLLLAGTLCSATAFTRWMITERALRLGRPLPAPRLAPVLGYGLGVIGLLACVLVFLTGW</sequence>